<protein>
    <submittedName>
        <fullName evidence="2">ElaB/YqjD/DUF883 family membrane-anchored ribosome-binding protein</fullName>
    </submittedName>
</protein>
<evidence type="ECO:0000313" key="2">
    <source>
        <dbReference type="EMBL" id="TDQ67088.1"/>
    </source>
</evidence>
<dbReference type="OrthoDB" id="9942976at2"/>
<keyword evidence="1" id="KW-0812">Transmembrane</keyword>
<keyword evidence="1" id="KW-0472">Membrane</keyword>
<organism evidence="2 3">
    <name type="scientific">Maritalea mobilis</name>
    <dbReference type="NCBI Taxonomy" id="483324"/>
    <lineage>
        <taxon>Bacteria</taxon>
        <taxon>Pseudomonadati</taxon>
        <taxon>Pseudomonadota</taxon>
        <taxon>Alphaproteobacteria</taxon>
        <taxon>Hyphomicrobiales</taxon>
        <taxon>Devosiaceae</taxon>
        <taxon>Maritalea</taxon>
    </lineage>
</organism>
<proteinExistence type="predicted"/>
<gene>
    <name evidence="2" type="ORF">ATL17_1095</name>
</gene>
<dbReference type="EMBL" id="SNYR01000001">
    <property type="protein sequence ID" value="TDQ67088.1"/>
    <property type="molecule type" value="Genomic_DNA"/>
</dbReference>
<feature type="transmembrane region" description="Helical" evidence="1">
    <location>
        <begin position="82"/>
        <end position="100"/>
    </location>
</feature>
<accession>A0A4V3DBM0</accession>
<dbReference type="Proteomes" id="UP000295391">
    <property type="component" value="Unassembled WGS sequence"/>
</dbReference>
<evidence type="ECO:0000313" key="3">
    <source>
        <dbReference type="Proteomes" id="UP000295391"/>
    </source>
</evidence>
<dbReference type="AlphaFoldDB" id="A0A4V3DBM0"/>
<dbReference type="RefSeq" id="WP_133571732.1">
    <property type="nucleotide sequence ID" value="NZ_SNYR01000001.1"/>
</dbReference>
<name>A0A4V3DBM0_9HYPH</name>
<keyword evidence="1" id="KW-1133">Transmembrane helix</keyword>
<sequence>MATKTTTRKTSTTNQTDLVKALESQIEGLQSDVHALMKAVSDKGESKMDQAAEAVSETTQKTADLANEEMEQIRTYIKKQPLKSVGLALGAGIAIALLSSRG</sequence>
<comment type="caution">
    <text evidence="2">The sequence shown here is derived from an EMBL/GenBank/DDBJ whole genome shotgun (WGS) entry which is preliminary data.</text>
</comment>
<keyword evidence="3" id="KW-1185">Reference proteome</keyword>
<evidence type="ECO:0000256" key="1">
    <source>
        <dbReference type="SAM" id="Phobius"/>
    </source>
</evidence>
<reference evidence="2 3" key="1">
    <citation type="submission" date="2019-03" db="EMBL/GenBank/DDBJ databases">
        <title>Genomic Encyclopedia of Type Strains, Phase III (KMG-III): the genomes of soil and plant-associated and newly described type strains.</title>
        <authorList>
            <person name="Whitman W."/>
        </authorList>
    </citation>
    <scope>NUCLEOTIDE SEQUENCE [LARGE SCALE GENOMIC DNA]</scope>
    <source>
        <strain evidence="2 3">CGMCC 1.7002</strain>
    </source>
</reference>